<dbReference type="RefSeq" id="WP_139607910.1">
    <property type="nucleotide sequence ID" value="NZ_VDCQ01000131.1"/>
</dbReference>
<reference evidence="7 8" key="1">
    <citation type="submission" date="2019-05" db="EMBL/GenBank/DDBJ databases">
        <title>We sequenced the genome of Paenibacillus hemerocallicola KCTC 33185 for further insight into its adaptation and study the phylogeny of Paenibacillus.</title>
        <authorList>
            <person name="Narsing Rao M.P."/>
        </authorList>
    </citation>
    <scope>NUCLEOTIDE SEQUENCE [LARGE SCALE GENOMIC DNA]</scope>
    <source>
        <strain evidence="7 8">KCTC 33185</strain>
    </source>
</reference>
<evidence type="ECO:0000259" key="6">
    <source>
        <dbReference type="Pfam" id="PF00107"/>
    </source>
</evidence>
<comment type="similarity">
    <text evidence="2">Belongs to the zinc-containing alcohol dehydrogenase family.</text>
</comment>
<evidence type="ECO:0000256" key="4">
    <source>
        <dbReference type="ARBA" id="ARBA00022833"/>
    </source>
</evidence>
<dbReference type="CDD" id="cd08255">
    <property type="entry name" value="2-desacetyl-2-hydroxyethyl_bacteriochlorophyllide_like"/>
    <property type="match status" value="1"/>
</dbReference>
<evidence type="ECO:0000313" key="7">
    <source>
        <dbReference type="EMBL" id="TNJ54015.1"/>
    </source>
</evidence>
<keyword evidence="3" id="KW-0479">Metal-binding</keyword>
<dbReference type="PANTHER" id="PTHR43350:SF19">
    <property type="entry name" value="D-GULOSIDE 3-DEHYDROGENASE"/>
    <property type="match status" value="1"/>
</dbReference>
<dbReference type="PANTHER" id="PTHR43350">
    <property type="entry name" value="NAD-DEPENDENT ALCOHOL DEHYDROGENASE"/>
    <property type="match status" value="1"/>
</dbReference>
<dbReference type="Gene3D" id="3.90.180.10">
    <property type="entry name" value="Medium-chain alcohol dehydrogenases, catalytic domain"/>
    <property type="match status" value="2"/>
</dbReference>
<name>A0A5C4SVL7_9BACL</name>
<accession>A0A5C4SVL7</accession>
<dbReference type="InterPro" id="IPR011032">
    <property type="entry name" value="GroES-like_sf"/>
</dbReference>
<organism evidence="7 8">
    <name type="scientific">Paenibacillus hemerocallicola</name>
    <dbReference type="NCBI Taxonomy" id="1172614"/>
    <lineage>
        <taxon>Bacteria</taxon>
        <taxon>Bacillati</taxon>
        <taxon>Bacillota</taxon>
        <taxon>Bacilli</taxon>
        <taxon>Bacillales</taxon>
        <taxon>Paenibacillaceae</taxon>
        <taxon>Paenibacillus</taxon>
    </lineage>
</organism>
<dbReference type="AlphaFoldDB" id="A0A5C4SVL7"/>
<dbReference type="Gene3D" id="3.40.50.720">
    <property type="entry name" value="NAD(P)-binding Rossmann-like Domain"/>
    <property type="match status" value="1"/>
</dbReference>
<dbReference type="SUPFAM" id="SSF50129">
    <property type="entry name" value="GroES-like"/>
    <property type="match status" value="1"/>
</dbReference>
<comment type="caution">
    <text evidence="7">The sequence shown here is derived from an EMBL/GenBank/DDBJ whole genome shotgun (WGS) entry which is preliminary data.</text>
</comment>
<keyword evidence="8" id="KW-1185">Reference proteome</keyword>
<evidence type="ECO:0000256" key="1">
    <source>
        <dbReference type="ARBA" id="ARBA00001947"/>
    </source>
</evidence>
<evidence type="ECO:0000256" key="2">
    <source>
        <dbReference type="ARBA" id="ARBA00008072"/>
    </source>
</evidence>
<dbReference type="Pfam" id="PF00107">
    <property type="entry name" value="ADH_zinc_N"/>
    <property type="match status" value="1"/>
</dbReference>
<comment type="cofactor">
    <cofactor evidence="1">
        <name>Zn(2+)</name>
        <dbReference type="ChEBI" id="CHEBI:29105"/>
    </cofactor>
</comment>
<protein>
    <submittedName>
        <fullName evidence="7">Zinc-binding alcohol dehydrogenase</fullName>
    </submittedName>
</protein>
<dbReference type="InterPro" id="IPR013149">
    <property type="entry name" value="ADH-like_C"/>
</dbReference>
<dbReference type="GO" id="GO:0046872">
    <property type="term" value="F:metal ion binding"/>
    <property type="evidence" value="ECO:0007669"/>
    <property type="project" value="UniProtKB-KW"/>
</dbReference>
<dbReference type="SUPFAM" id="SSF51735">
    <property type="entry name" value="NAD(P)-binding Rossmann-fold domains"/>
    <property type="match status" value="1"/>
</dbReference>
<gene>
    <name evidence="7" type="ORF">FE784_40140</name>
</gene>
<proteinExistence type="inferred from homology"/>
<feature type="domain" description="Alcohol dehydrogenase-like C-terminal" evidence="6">
    <location>
        <begin position="142"/>
        <end position="255"/>
    </location>
</feature>
<dbReference type="InterPro" id="IPR036291">
    <property type="entry name" value="NAD(P)-bd_dom_sf"/>
</dbReference>
<evidence type="ECO:0000313" key="8">
    <source>
        <dbReference type="Proteomes" id="UP000307943"/>
    </source>
</evidence>
<sequence length="337" mass="36266">MRVIVAKGGMILTETEPKPAPKAGHALIQTVCSAISPGTELMIARRPNERPAALGYSAAGYVADPGDCGEFAVGQRVACYGGPYVRHAEWLSVPRNLVVPIPESVGFEEASFVGLGAIAIHALRKAALHFGETVAVVGLGIIGQLVCQIAHAASFQVIAHDLIPERRRKLQAMLPACTVVERLDEMGAVAGGSTGGAGADAVLLCANSADGSLIDHALRWVRDRGHVVVVGDMKMDFNRSLLFAKEANLTVSKAGGPGRGDPGYELHGNDYPIGFVRWTEGRNMGEYIRLLENRAIRIEPLIYDQYPLQEVLGAYGKYKELPEQTMGMVIRYDHTNR</sequence>
<dbReference type="OrthoDB" id="9781031at2"/>
<keyword evidence="5" id="KW-0560">Oxidoreductase</keyword>
<dbReference type="Proteomes" id="UP000307943">
    <property type="component" value="Unassembled WGS sequence"/>
</dbReference>
<evidence type="ECO:0000256" key="3">
    <source>
        <dbReference type="ARBA" id="ARBA00022723"/>
    </source>
</evidence>
<evidence type="ECO:0000256" key="5">
    <source>
        <dbReference type="ARBA" id="ARBA00023002"/>
    </source>
</evidence>
<keyword evidence="4" id="KW-0862">Zinc</keyword>
<dbReference type="EMBL" id="VDCQ01000131">
    <property type="protein sequence ID" value="TNJ54015.1"/>
    <property type="molecule type" value="Genomic_DNA"/>
</dbReference>
<dbReference type="GO" id="GO:0016491">
    <property type="term" value="F:oxidoreductase activity"/>
    <property type="evidence" value="ECO:0007669"/>
    <property type="project" value="UniProtKB-KW"/>
</dbReference>